<feature type="region of interest" description="Disordered" evidence="1">
    <location>
        <begin position="431"/>
        <end position="452"/>
    </location>
</feature>
<feature type="compositionally biased region" description="Basic and acidic residues" evidence="1">
    <location>
        <begin position="442"/>
        <end position="451"/>
    </location>
</feature>
<gene>
    <name evidence="2" type="ORF">PACLA_8A004209</name>
</gene>
<sequence length="463" mass="50804">MAEFEYHEDFNCDEAEEETVQELLKFGIYGEETTLDGMVDTVEKNLNDTKARVAELKTLFGDEENTGNHRGAVPSKTEVNMNDVNISENEDTTSVNDSPHDIGGEISDTGNKDLDLPKVEISTSHAMPGTIGEPSNETTVDVSLQTLEASHHDDTGGEHKPDVPSNTYIPTMLVHGGNEATVDVSLPISTEPHNKEVQILSDVESKHQSVPDDSSKDSEVETVLVSDKGGEIKSSDSNSENKLPLTLILVDAHGVENQSSDVEVWKDGCPLPSSGPTCSEQQTTDDVHSSGAEAISTQVSTAGCLPECEEPCSGCVNIESVMSSEQVSHAPSTSIIEDGTKIAGKERLPQYQVEDDKTVVIGSSMPKNEDQQENGKCKPKKKNKGKQKAKVHKKEKRSKDEKVEKTNSKKFHRRLLSLFCCCFKRQERNDQNNEMKQSTTENKTHCEDTSQRHSSFITIDLNI</sequence>
<protein>
    <submittedName>
        <fullName evidence="2">Uncharacterized protein</fullName>
    </submittedName>
</protein>
<feature type="compositionally biased region" description="Basic and acidic residues" evidence="1">
    <location>
        <begin position="397"/>
        <end position="407"/>
    </location>
</feature>
<evidence type="ECO:0000256" key="1">
    <source>
        <dbReference type="SAM" id="MobiDB-lite"/>
    </source>
</evidence>
<accession>A0A6S7I2Q4</accession>
<evidence type="ECO:0000313" key="2">
    <source>
        <dbReference type="EMBL" id="CAB4011267.1"/>
    </source>
</evidence>
<feature type="compositionally biased region" description="Basic residues" evidence="1">
    <location>
        <begin position="377"/>
        <end position="396"/>
    </location>
</feature>
<feature type="region of interest" description="Disordered" evidence="1">
    <location>
        <begin position="363"/>
        <end position="408"/>
    </location>
</feature>
<dbReference type="Proteomes" id="UP001152795">
    <property type="component" value="Unassembled WGS sequence"/>
</dbReference>
<dbReference type="EMBL" id="CACRXK020007091">
    <property type="protein sequence ID" value="CAB4011267.1"/>
    <property type="molecule type" value="Genomic_DNA"/>
</dbReference>
<evidence type="ECO:0000313" key="3">
    <source>
        <dbReference type="Proteomes" id="UP001152795"/>
    </source>
</evidence>
<proteinExistence type="predicted"/>
<feature type="compositionally biased region" description="Basic and acidic residues" evidence="1">
    <location>
        <begin position="367"/>
        <end position="376"/>
    </location>
</feature>
<name>A0A6S7I2Q4_PARCT</name>
<keyword evidence="3" id="KW-1185">Reference proteome</keyword>
<organism evidence="2 3">
    <name type="scientific">Paramuricea clavata</name>
    <name type="common">Red gorgonian</name>
    <name type="synonym">Violescent sea-whip</name>
    <dbReference type="NCBI Taxonomy" id="317549"/>
    <lineage>
        <taxon>Eukaryota</taxon>
        <taxon>Metazoa</taxon>
        <taxon>Cnidaria</taxon>
        <taxon>Anthozoa</taxon>
        <taxon>Octocorallia</taxon>
        <taxon>Malacalcyonacea</taxon>
        <taxon>Plexauridae</taxon>
        <taxon>Paramuricea</taxon>
    </lineage>
</organism>
<dbReference type="AlphaFoldDB" id="A0A6S7I2Q4"/>
<reference evidence="2" key="1">
    <citation type="submission" date="2020-04" db="EMBL/GenBank/DDBJ databases">
        <authorList>
            <person name="Alioto T."/>
            <person name="Alioto T."/>
            <person name="Gomez Garrido J."/>
        </authorList>
    </citation>
    <scope>NUCLEOTIDE SEQUENCE</scope>
    <source>
        <strain evidence="2">A484AB</strain>
    </source>
</reference>
<comment type="caution">
    <text evidence="2">The sequence shown here is derived from an EMBL/GenBank/DDBJ whole genome shotgun (WGS) entry which is preliminary data.</text>
</comment>